<feature type="transmembrane region" description="Helical" evidence="6">
    <location>
        <begin position="185"/>
        <end position="203"/>
    </location>
</feature>
<feature type="transmembrane region" description="Helical" evidence="6">
    <location>
        <begin position="138"/>
        <end position="164"/>
    </location>
</feature>
<evidence type="ECO:0000256" key="1">
    <source>
        <dbReference type="ARBA" id="ARBA00004651"/>
    </source>
</evidence>
<dbReference type="GO" id="GO:0006825">
    <property type="term" value="P:copper ion transport"/>
    <property type="evidence" value="ECO:0007669"/>
    <property type="project" value="InterPro"/>
</dbReference>
<keyword evidence="3 6" id="KW-0812">Transmembrane</keyword>
<comment type="function">
    <text evidence="6">Involved in copper resistance.</text>
</comment>
<keyword evidence="9" id="KW-1185">Reference proteome</keyword>
<reference evidence="8 9" key="1">
    <citation type="submission" date="2020-08" db="EMBL/GenBank/DDBJ databases">
        <title>Genomic Encyclopedia of Type Strains, Phase III (KMG-III): the genomes of soil and plant-associated and newly described type strains.</title>
        <authorList>
            <person name="Whitman W."/>
        </authorList>
    </citation>
    <scope>NUCLEOTIDE SEQUENCE [LARGE SCALE GENOMIC DNA]</scope>
    <source>
        <strain evidence="8 9">CECT 8571</strain>
    </source>
</reference>
<keyword evidence="5 6" id="KW-0472">Membrane</keyword>
<keyword evidence="6" id="KW-0186">Copper</keyword>
<dbReference type="EMBL" id="JACHXZ010000001">
    <property type="protein sequence ID" value="MBB3167424.1"/>
    <property type="molecule type" value="Genomic_DNA"/>
</dbReference>
<dbReference type="Proteomes" id="UP000559987">
    <property type="component" value="Unassembled WGS sequence"/>
</dbReference>
<keyword evidence="2 6" id="KW-1003">Cell membrane</keyword>
<dbReference type="PANTHER" id="PTHR34820">
    <property type="entry name" value="INNER MEMBRANE PROTEIN YEBZ"/>
    <property type="match status" value="1"/>
</dbReference>
<feature type="transmembrane region" description="Helical" evidence="6">
    <location>
        <begin position="113"/>
        <end position="132"/>
    </location>
</feature>
<proteinExistence type="inferred from homology"/>
<feature type="transmembrane region" description="Helical" evidence="6">
    <location>
        <begin position="86"/>
        <end position="106"/>
    </location>
</feature>
<sequence>MDSWLIAAALNKFLLLLGTASVLGAWLLHQLRGHWSRALLLWLRVCSGVLLLACVLILPIQAGALAEAGWSGMFDRLMLSIVWQTHWGDSTALRLAGSLLAVYAVWFTTSRALLLAIASVLLVAAFALGGHLVEQPIWLRTLLLVHVAIGLAWLGCLFPFYLLVREQPSVKQARLLKRFGELATVPLVLLLIVGVILVLAVIATPEAMISTGYGQLLSTKLTLTLVLLALGAWHKFVAVPRLAGEAMAIDLKAIRVTVAIETLAGWILLAVLALMTTVVGPAHHG</sequence>
<feature type="transmembrane region" description="Helical" evidence="6">
    <location>
        <begin position="256"/>
        <end position="279"/>
    </location>
</feature>
<dbReference type="PANTHER" id="PTHR34820:SF4">
    <property type="entry name" value="INNER MEMBRANE PROTEIN YEBZ"/>
    <property type="match status" value="1"/>
</dbReference>
<evidence type="ECO:0000313" key="9">
    <source>
        <dbReference type="Proteomes" id="UP000559987"/>
    </source>
</evidence>
<feature type="transmembrane region" description="Helical" evidence="6">
    <location>
        <begin position="223"/>
        <end position="244"/>
    </location>
</feature>
<accession>A0A839UHB2</accession>
<evidence type="ECO:0000256" key="5">
    <source>
        <dbReference type="ARBA" id="ARBA00023136"/>
    </source>
</evidence>
<evidence type="ECO:0000256" key="6">
    <source>
        <dbReference type="RuleBase" id="RU369037"/>
    </source>
</evidence>
<protein>
    <recommendedName>
        <fullName evidence="6">Copper resistance protein D</fullName>
    </recommendedName>
</protein>
<dbReference type="Pfam" id="PF05425">
    <property type="entry name" value="CopD"/>
    <property type="match status" value="1"/>
</dbReference>
<dbReference type="GO" id="GO:0046688">
    <property type="term" value="P:response to copper ion"/>
    <property type="evidence" value="ECO:0007669"/>
    <property type="project" value="UniProtKB-UniRule"/>
</dbReference>
<gene>
    <name evidence="8" type="ORF">FHS30_000600</name>
</gene>
<evidence type="ECO:0000256" key="4">
    <source>
        <dbReference type="ARBA" id="ARBA00022989"/>
    </source>
</evidence>
<evidence type="ECO:0000259" key="7">
    <source>
        <dbReference type="Pfam" id="PF05425"/>
    </source>
</evidence>
<evidence type="ECO:0000313" key="8">
    <source>
        <dbReference type="EMBL" id="MBB3167424.1"/>
    </source>
</evidence>
<dbReference type="GO" id="GO:0005886">
    <property type="term" value="C:plasma membrane"/>
    <property type="evidence" value="ECO:0007669"/>
    <property type="project" value="UniProtKB-SubCell"/>
</dbReference>
<feature type="transmembrane region" description="Helical" evidence="6">
    <location>
        <begin position="6"/>
        <end position="29"/>
    </location>
</feature>
<name>A0A839UHB2_9GAMM</name>
<comment type="caution">
    <text evidence="8">The sequence shown here is derived from an EMBL/GenBank/DDBJ whole genome shotgun (WGS) entry which is preliminary data.</text>
</comment>
<evidence type="ECO:0000256" key="2">
    <source>
        <dbReference type="ARBA" id="ARBA00022475"/>
    </source>
</evidence>
<keyword evidence="4 6" id="KW-1133">Transmembrane helix</keyword>
<dbReference type="RefSeq" id="WP_183908130.1">
    <property type="nucleotide sequence ID" value="NZ_JACHXZ010000001.1"/>
</dbReference>
<feature type="transmembrane region" description="Helical" evidence="6">
    <location>
        <begin position="41"/>
        <end position="66"/>
    </location>
</feature>
<dbReference type="InterPro" id="IPR008457">
    <property type="entry name" value="Cu-R_CopD_dom"/>
</dbReference>
<comment type="subcellular location">
    <subcellularLocation>
        <location evidence="6">Cell inner membrane</location>
        <topology evidence="6">Multi-pass membrane protein</topology>
    </subcellularLocation>
    <subcellularLocation>
        <location evidence="1">Cell membrane</location>
        <topology evidence="1">Multi-pass membrane protein</topology>
    </subcellularLocation>
</comment>
<organism evidence="8 9">
    <name type="scientific">Simiduia aestuariiviva</name>
    <dbReference type="NCBI Taxonomy" id="1510459"/>
    <lineage>
        <taxon>Bacteria</taxon>
        <taxon>Pseudomonadati</taxon>
        <taxon>Pseudomonadota</taxon>
        <taxon>Gammaproteobacteria</taxon>
        <taxon>Cellvibrionales</taxon>
        <taxon>Cellvibrionaceae</taxon>
        <taxon>Simiduia</taxon>
    </lineage>
</organism>
<dbReference type="AlphaFoldDB" id="A0A839UHB2"/>
<comment type="similarity">
    <text evidence="6">Belongs to the CopD family.</text>
</comment>
<evidence type="ECO:0000256" key="3">
    <source>
        <dbReference type="ARBA" id="ARBA00022692"/>
    </source>
</evidence>
<keyword evidence="6" id="KW-0997">Cell inner membrane</keyword>
<dbReference type="InterPro" id="IPR032694">
    <property type="entry name" value="CopC/D"/>
</dbReference>
<feature type="domain" description="Copper resistance protein D" evidence="7">
    <location>
        <begin position="174"/>
        <end position="274"/>
    </location>
</feature>